<geneLocation type="plasmid" evidence="1 2">
    <name>pBB1</name>
</geneLocation>
<dbReference type="KEGG" id="cnc:CNE_BB1p07400"/>
<sequence>MSVIKDLAEHPLTLGITADRRGIQAPIIDPTTSVFCTAERLMARLNIN</sequence>
<name>F8GXT7_CUPNN</name>
<gene>
    <name evidence="1" type="ordered locus">CNE_BB1p07400</name>
</gene>
<evidence type="ECO:0000313" key="2">
    <source>
        <dbReference type="Proteomes" id="UP000006798"/>
    </source>
</evidence>
<organism evidence="1 2">
    <name type="scientific">Cupriavidus necator (strain ATCC 43291 / DSM 13513 / CCUG 52238 / LMG 8453 / N-1)</name>
    <name type="common">Ralstonia eutropha</name>
    <dbReference type="NCBI Taxonomy" id="1042878"/>
    <lineage>
        <taxon>Bacteria</taxon>
        <taxon>Pseudomonadati</taxon>
        <taxon>Pseudomonadota</taxon>
        <taxon>Betaproteobacteria</taxon>
        <taxon>Burkholderiales</taxon>
        <taxon>Burkholderiaceae</taxon>
        <taxon>Cupriavidus</taxon>
    </lineage>
</organism>
<dbReference type="Proteomes" id="UP000006798">
    <property type="component" value="Plasmid pBB1"/>
</dbReference>
<protein>
    <submittedName>
        <fullName evidence="1">Uncharacterized protein</fullName>
    </submittedName>
</protein>
<dbReference type="EMBL" id="CP002879">
    <property type="protein sequence ID" value="AEI82157.1"/>
    <property type="molecule type" value="Genomic_DNA"/>
</dbReference>
<reference evidence="1 2" key="1">
    <citation type="journal article" date="2011" name="J. Bacteriol.">
        <title>Complete genome sequence of the type strain Cupriavidus necator N-1.</title>
        <authorList>
            <person name="Poehlein A."/>
            <person name="Kusian B."/>
            <person name="Friedrich B."/>
            <person name="Daniel R."/>
            <person name="Bowien B."/>
        </authorList>
    </citation>
    <scope>NUCLEOTIDE SEQUENCE [LARGE SCALE GENOMIC DNA]</scope>
    <source>
        <strain evidence="2">ATCC 43291 / DSM 13513 / CCUG 52238 / LMG 8453 / N-1</strain>
        <plasmid evidence="1 2">pBB1</plasmid>
    </source>
</reference>
<dbReference type="AlphaFoldDB" id="F8GXT7"/>
<evidence type="ECO:0000313" key="1">
    <source>
        <dbReference type="EMBL" id="AEI82157.1"/>
    </source>
</evidence>
<keyword evidence="1" id="KW-0614">Plasmid</keyword>
<accession>F8GXT7</accession>
<proteinExistence type="predicted"/>
<dbReference type="HOGENOM" id="CLU_3151883_0_0_4"/>